<comment type="caution">
    <text evidence="3">The sequence shown here is derived from an EMBL/GenBank/DDBJ whole genome shotgun (WGS) entry which is preliminary data.</text>
</comment>
<evidence type="ECO:0000313" key="4">
    <source>
        <dbReference type="Proteomes" id="UP001526143"/>
    </source>
</evidence>
<name>A0ABT3AUF9_9CYAN</name>
<dbReference type="Pfam" id="PF01764">
    <property type="entry name" value="Lipase_3"/>
    <property type="match status" value="1"/>
</dbReference>
<feature type="domain" description="Fungal lipase-type" evidence="1">
    <location>
        <begin position="107"/>
        <end position="212"/>
    </location>
</feature>
<sequence length="687" mass="79333">MFSLERAKILANICCATYESKPISSDYAQSLRDNDLIKFTDYNVPVKVLLGFIDEELIIAFEGTVLANINQETDIFLNMVICMFCNFLPVLRLPQKSLNSLIDEQQIKEIYGGEIHLGFALLMEEILPKIQSEIKQLKPKTICLTGHSLGGALATLAAYRLRKQGFSIPISIYTFGAPRVGDSAFASKYEDSKVLHFRIENQNDIVPHLPPNSQTQSKIPILNILNRLQNLDLPILDKLSNLPIPNLDYPPVGILKFINWDKKIVEDSDSLRQKRLSRFHKSLFKIHNSKILLDHDIKSYFQELNHCSIEQRKEIFMQDSELEKIVYNVMVIGKTGVGKSALINYLYDQNIANTGVGKPVTIKFDKYNFTWKGIPINIYDSWGLEVDKAPEWRKTLDDELKEHGTDRPVSEWFHTIFYCINAQSSRIEPFEFEIIQDLITDKYRVIVVLTKAESMSPDDLSILSNCIRKEVLSEIPIIEVCSIIKETRTGKTKTFGRNELQKQTLRGFWNGITVRLPDRCESVLHKEVDKWCGEQKKILDLTKGDRWYMLHKSKIMGEIKNNYNEFFNKLRDTRYKIVVGEVKKIVNYYKQLATILEYPPPEDLPVFTLENEELIKKNLFQKIASWLEEAQQAHFQAIGKFIHALLPDTRPELQSRIDEICEQLKAEISKQKPEISNIIKNIRKDTP</sequence>
<feature type="domain" description="G" evidence="2">
    <location>
        <begin position="328"/>
        <end position="451"/>
    </location>
</feature>
<evidence type="ECO:0000313" key="3">
    <source>
        <dbReference type="EMBL" id="MCV3212761.1"/>
    </source>
</evidence>
<dbReference type="EMBL" id="JAOWRF010000066">
    <property type="protein sequence ID" value="MCV3212761.1"/>
    <property type="molecule type" value="Genomic_DNA"/>
</dbReference>
<dbReference type="InterPro" id="IPR029058">
    <property type="entry name" value="AB_hydrolase_fold"/>
</dbReference>
<dbReference type="PANTHER" id="PTHR45856:SF24">
    <property type="entry name" value="FUNGAL LIPASE-LIKE DOMAIN-CONTAINING PROTEIN"/>
    <property type="match status" value="1"/>
</dbReference>
<accession>A0ABT3AUF9</accession>
<evidence type="ECO:0000259" key="2">
    <source>
        <dbReference type="Pfam" id="PF01926"/>
    </source>
</evidence>
<dbReference type="InterPro" id="IPR006073">
    <property type="entry name" value="GTP-bd"/>
</dbReference>
<keyword evidence="4" id="KW-1185">Reference proteome</keyword>
<dbReference type="Gene3D" id="3.40.50.1820">
    <property type="entry name" value="alpha/beta hydrolase"/>
    <property type="match status" value="1"/>
</dbReference>
<evidence type="ECO:0000259" key="1">
    <source>
        <dbReference type="Pfam" id="PF01764"/>
    </source>
</evidence>
<dbReference type="PANTHER" id="PTHR45856">
    <property type="entry name" value="ALPHA/BETA-HYDROLASES SUPERFAMILY PROTEIN"/>
    <property type="match status" value="1"/>
</dbReference>
<dbReference type="SUPFAM" id="SSF53474">
    <property type="entry name" value="alpha/beta-Hydrolases"/>
    <property type="match status" value="1"/>
</dbReference>
<dbReference type="SUPFAM" id="SSF52540">
    <property type="entry name" value="P-loop containing nucleoside triphosphate hydrolases"/>
    <property type="match status" value="1"/>
</dbReference>
<dbReference type="CDD" id="cd00519">
    <property type="entry name" value="Lipase_3"/>
    <property type="match status" value="1"/>
</dbReference>
<dbReference type="Pfam" id="PF01926">
    <property type="entry name" value="MMR_HSR1"/>
    <property type="match status" value="1"/>
</dbReference>
<proteinExistence type="predicted"/>
<organism evidence="3 4">
    <name type="scientific">Plectonema radiosum NIES-515</name>
    <dbReference type="NCBI Taxonomy" id="2986073"/>
    <lineage>
        <taxon>Bacteria</taxon>
        <taxon>Bacillati</taxon>
        <taxon>Cyanobacteriota</taxon>
        <taxon>Cyanophyceae</taxon>
        <taxon>Oscillatoriophycideae</taxon>
        <taxon>Oscillatoriales</taxon>
        <taxon>Microcoleaceae</taxon>
        <taxon>Plectonema</taxon>
    </lineage>
</organism>
<dbReference type="InterPro" id="IPR051218">
    <property type="entry name" value="Sec_MonoDiacylglyc_Lipase"/>
</dbReference>
<gene>
    <name evidence="3" type="ORF">OGM63_04330</name>
</gene>
<dbReference type="RefSeq" id="WP_263744270.1">
    <property type="nucleotide sequence ID" value="NZ_JAOWRF010000066.1"/>
</dbReference>
<reference evidence="3 4" key="1">
    <citation type="submission" date="2022-10" db="EMBL/GenBank/DDBJ databases">
        <title>Identification of biosynthetic pathway for the production of the potent trypsin inhibitor radiosumin.</title>
        <authorList>
            <person name="Fewer D.P."/>
            <person name="Delbaje E."/>
            <person name="Ouyang X."/>
            <person name="Agostino P.D."/>
            <person name="Wahlsten M."/>
            <person name="Jokela J."/>
            <person name="Permi P."/>
            <person name="Haapaniemi E."/>
            <person name="Koistinen H."/>
        </authorList>
    </citation>
    <scope>NUCLEOTIDE SEQUENCE [LARGE SCALE GENOMIC DNA]</scope>
    <source>
        <strain evidence="3 4">NIES-515</strain>
    </source>
</reference>
<dbReference type="Proteomes" id="UP001526143">
    <property type="component" value="Unassembled WGS sequence"/>
</dbReference>
<dbReference type="InterPro" id="IPR002921">
    <property type="entry name" value="Fungal_lipase-type"/>
</dbReference>
<dbReference type="InterPro" id="IPR027417">
    <property type="entry name" value="P-loop_NTPase"/>
</dbReference>
<dbReference type="CDD" id="cd00882">
    <property type="entry name" value="Ras_like_GTPase"/>
    <property type="match status" value="1"/>
</dbReference>
<protein>
    <submittedName>
        <fullName evidence="3">50S ribosome-binding GTPase</fullName>
    </submittedName>
</protein>
<dbReference type="Gene3D" id="3.40.50.300">
    <property type="entry name" value="P-loop containing nucleotide triphosphate hydrolases"/>
    <property type="match status" value="1"/>
</dbReference>